<name>A0AAD5USR3_9APHY</name>
<keyword evidence="2 4" id="KW-0863">Zinc-finger</keyword>
<evidence type="ECO:0000256" key="2">
    <source>
        <dbReference type="ARBA" id="ARBA00022771"/>
    </source>
</evidence>
<evidence type="ECO:0000256" key="4">
    <source>
        <dbReference type="PROSITE-ProRule" id="PRU00134"/>
    </source>
</evidence>
<gene>
    <name evidence="6" type="ORF">NLI96_g12222</name>
</gene>
<protein>
    <recommendedName>
        <fullName evidence="5">MYND-type domain-containing protein</fullName>
    </recommendedName>
</protein>
<proteinExistence type="predicted"/>
<organism evidence="6 7">
    <name type="scientific">Meripilus lineatus</name>
    <dbReference type="NCBI Taxonomy" id="2056292"/>
    <lineage>
        <taxon>Eukaryota</taxon>
        <taxon>Fungi</taxon>
        <taxon>Dikarya</taxon>
        <taxon>Basidiomycota</taxon>
        <taxon>Agaricomycotina</taxon>
        <taxon>Agaricomycetes</taxon>
        <taxon>Polyporales</taxon>
        <taxon>Meripilaceae</taxon>
        <taxon>Meripilus</taxon>
    </lineage>
</organism>
<keyword evidence="1" id="KW-0479">Metal-binding</keyword>
<dbReference type="PROSITE" id="PS50865">
    <property type="entry name" value="ZF_MYND_2"/>
    <property type="match status" value="1"/>
</dbReference>
<reference evidence="6" key="1">
    <citation type="submission" date="2022-07" db="EMBL/GenBank/DDBJ databases">
        <title>Genome Sequence of Physisporinus lineatus.</title>
        <authorList>
            <person name="Buettner E."/>
        </authorList>
    </citation>
    <scope>NUCLEOTIDE SEQUENCE</scope>
    <source>
        <strain evidence="6">VT162</strain>
    </source>
</reference>
<dbReference type="Pfam" id="PF01753">
    <property type="entry name" value="zf-MYND"/>
    <property type="match status" value="1"/>
</dbReference>
<dbReference type="EMBL" id="JANAWD010000970">
    <property type="protein sequence ID" value="KAJ3474846.1"/>
    <property type="molecule type" value="Genomic_DNA"/>
</dbReference>
<evidence type="ECO:0000256" key="3">
    <source>
        <dbReference type="ARBA" id="ARBA00022833"/>
    </source>
</evidence>
<keyword evidence="3" id="KW-0862">Zinc</keyword>
<dbReference type="AlphaFoldDB" id="A0AAD5USR3"/>
<sequence>MDRDATSTDLKVLPLWLLDADSEADRRTRTMCQNCAVAPQAKVPTAKKQKFFRCTGCKFVLYCSKECQKAHWPTHKLTCGFYRESHNDIRLRDEKARAARQDTALVKIPTTPGDPATDQHPQVDPNFPLPSDFLAEIRSFTAHFAYEIFETAFSAMPLFRLPQLLDLCIMWIFVERVPNPDPESKLWSRLRVDKALPCPNDDYFKGHDEEFRKTWVESKERERRHHNSEGAVSIAVTGTCLSASPPFEQYYMLSLGIQCYSLDTLEITEDWEERLKATVEKECGRASESNDVSLESATR</sequence>
<dbReference type="Gene3D" id="6.10.140.2220">
    <property type="match status" value="1"/>
</dbReference>
<dbReference type="InterPro" id="IPR002893">
    <property type="entry name" value="Znf_MYND"/>
</dbReference>
<keyword evidence="7" id="KW-1185">Reference proteome</keyword>
<dbReference type="GO" id="GO:0008270">
    <property type="term" value="F:zinc ion binding"/>
    <property type="evidence" value="ECO:0007669"/>
    <property type="project" value="UniProtKB-KW"/>
</dbReference>
<evidence type="ECO:0000313" key="6">
    <source>
        <dbReference type="EMBL" id="KAJ3474846.1"/>
    </source>
</evidence>
<evidence type="ECO:0000256" key="1">
    <source>
        <dbReference type="ARBA" id="ARBA00022723"/>
    </source>
</evidence>
<comment type="caution">
    <text evidence="6">The sequence shown here is derived from an EMBL/GenBank/DDBJ whole genome shotgun (WGS) entry which is preliminary data.</text>
</comment>
<evidence type="ECO:0000259" key="5">
    <source>
        <dbReference type="PROSITE" id="PS50865"/>
    </source>
</evidence>
<evidence type="ECO:0000313" key="7">
    <source>
        <dbReference type="Proteomes" id="UP001212997"/>
    </source>
</evidence>
<dbReference type="Proteomes" id="UP001212997">
    <property type="component" value="Unassembled WGS sequence"/>
</dbReference>
<accession>A0AAD5USR3</accession>
<feature type="domain" description="MYND-type" evidence="5">
    <location>
        <begin position="32"/>
        <end position="79"/>
    </location>
</feature>
<dbReference type="SUPFAM" id="SSF144232">
    <property type="entry name" value="HIT/MYND zinc finger-like"/>
    <property type="match status" value="1"/>
</dbReference>